<dbReference type="AlphaFoldDB" id="A0AAD7P3J2"/>
<evidence type="ECO:0000256" key="2">
    <source>
        <dbReference type="SAM" id="Phobius"/>
    </source>
</evidence>
<evidence type="ECO:0008006" key="5">
    <source>
        <dbReference type="Google" id="ProtNLM"/>
    </source>
</evidence>
<dbReference type="InterPro" id="IPR050769">
    <property type="entry name" value="NAT_camello-type"/>
</dbReference>
<keyword evidence="2" id="KW-0812">Transmembrane</keyword>
<evidence type="ECO:0000256" key="1">
    <source>
        <dbReference type="ARBA" id="ARBA00022679"/>
    </source>
</evidence>
<dbReference type="PANTHER" id="PTHR13947">
    <property type="entry name" value="GNAT FAMILY N-ACETYLTRANSFERASE"/>
    <property type="match status" value="1"/>
</dbReference>
<keyword evidence="4" id="KW-1185">Reference proteome</keyword>
<feature type="non-terminal residue" evidence="3">
    <location>
        <position position="247"/>
    </location>
</feature>
<reference evidence="3" key="1">
    <citation type="submission" date="2023-03" db="EMBL/GenBank/DDBJ databases">
        <title>Massive genome expansion in bonnet fungi (Mycena s.s.) driven by repeated elements and novel gene families across ecological guilds.</title>
        <authorList>
            <consortium name="Lawrence Berkeley National Laboratory"/>
            <person name="Harder C.B."/>
            <person name="Miyauchi S."/>
            <person name="Viragh M."/>
            <person name="Kuo A."/>
            <person name="Thoen E."/>
            <person name="Andreopoulos B."/>
            <person name="Lu D."/>
            <person name="Skrede I."/>
            <person name="Drula E."/>
            <person name="Henrissat B."/>
            <person name="Morin E."/>
            <person name="Kohler A."/>
            <person name="Barry K."/>
            <person name="LaButti K."/>
            <person name="Morin E."/>
            <person name="Salamov A."/>
            <person name="Lipzen A."/>
            <person name="Mereny Z."/>
            <person name="Hegedus B."/>
            <person name="Baldrian P."/>
            <person name="Stursova M."/>
            <person name="Weitz H."/>
            <person name="Taylor A."/>
            <person name="Grigoriev I.V."/>
            <person name="Nagy L.G."/>
            <person name="Martin F."/>
            <person name="Kauserud H."/>
        </authorList>
    </citation>
    <scope>NUCLEOTIDE SEQUENCE</scope>
    <source>
        <strain evidence="3">CBHHK182m</strain>
    </source>
</reference>
<organism evidence="3 4">
    <name type="scientific">Mycena metata</name>
    <dbReference type="NCBI Taxonomy" id="1033252"/>
    <lineage>
        <taxon>Eukaryota</taxon>
        <taxon>Fungi</taxon>
        <taxon>Dikarya</taxon>
        <taxon>Basidiomycota</taxon>
        <taxon>Agaricomycotina</taxon>
        <taxon>Agaricomycetes</taxon>
        <taxon>Agaricomycetidae</taxon>
        <taxon>Agaricales</taxon>
        <taxon>Marasmiineae</taxon>
        <taxon>Mycenaceae</taxon>
        <taxon>Mycena</taxon>
    </lineage>
</organism>
<evidence type="ECO:0000313" key="4">
    <source>
        <dbReference type="Proteomes" id="UP001215598"/>
    </source>
</evidence>
<keyword evidence="2" id="KW-1133">Transmembrane helix</keyword>
<feature type="transmembrane region" description="Helical" evidence="2">
    <location>
        <begin position="36"/>
        <end position="56"/>
    </location>
</feature>
<dbReference type="SUPFAM" id="SSF55729">
    <property type="entry name" value="Acyl-CoA N-acyltransferases (Nat)"/>
    <property type="match status" value="1"/>
</dbReference>
<sequence>MATASIRPIKDADDTLLRFMVAKANMSQLAAANRRAYYHPLVVAVWFGLSCVFVEYMHWWPKPQHGFIGYLTPFPAFASVLVPIMFAIDWVNRPYFEKLTQDALRAPDMKQNIVSYYSRSPASGFWIVDYDEGFVGLVAIDASTNPLDPTTSPTAVIRHFFVQDPYPASGIQDDLLSHAIHHCFNADSGIVQRIEADDSPLVRYVQTSLKEAGFVLERHTQTVGAFRWKLGLRSLRRDVWHGRKRTL</sequence>
<dbReference type="Proteomes" id="UP001215598">
    <property type="component" value="Unassembled WGS sequence"/>
</dbReference>
<gene>
    <name evidence="3" type="ORF">B0H16DRAFT_1490238</name>
</gene>
<accession>A0AAD7P3J2</accession>
<name>A0AAD7P3J2_9AGAR</name>
<dbReference type="InterPro" id="IPR016181">
    <property type="entry name" value="Acyl_CoA_acyltransferase"/>
</dbReference>
<keyword evidence="1" id="KW-0808">Transferase</keyword>
<proteinExistence type="predicted"/>
<dbReference type="GO" id="GO:0008080">
    <property type="term" value="F:N-acetyltransferase activity"/>
    <property type="evidence" value="ECO:0007669"/>
    <property type="project" value="InterPro"/>
</dbReference>
<dbReference type="PANTHER" id="PTHR13947:SF37">
    <property type="entry name" value="LD18367P"/>
    <property type="match status" value="1"/>
</dbReference>
<protein>
    <recommendedName>
        <fullName evidence="5">N-acetyltransferase domain-containing protein</fullName>
    </recommendedName>
</protein>
<comment type="caution">
    <text evidence="3">The sequence shown here is derived from an EMBL/GenBank/DDBJ whole genome shotgun (WGS) entry which is preliminary data.</text>
</comment>
<evidence type="ECO:0000313" key="3">
    <source>
        <dbReference type="EMBL" id="KAJ7786376.1"/>
    </source>
</evidence>
<dbReference type="EMBL" id="JARKIB010000001">
    <property type="protein sequence ID" value="KAJ7786376.1"/>
    <property type="molecule type" value="Genomic_DNA"/>
</dbReference>
<keyword evidence="2" id="KW-0472">Membrane</keyword>
<feature type="transmembrane region" description="Helical" evidence="2">
    <location>
        <begin position="68"/>
        <end position="88"/>
    </location>
</feature>